<feature type="transmembrane region" description="Helical" evidence="1">
    <location>
        <begin position="6"/>
        <end position="27"/>
    </location>
</feature>
<keyword evidence="1" id="KW-0472">Membrane</keyword>
<dbReference type="EMBL" id="BARU01011444">
    <property type="protein sequence ID" value="GAH44940.1"/>
    <property type="molecule type" value="Genomic_DNA"/>
</dbReference>
<keyword evidence="1" id="KW-1133">Transmembrane helix</keyword>
<name>X1GJB8_9ZZZZ</name>
<gene>
    <name evidence="2" type="ORF">S03H2_21485</name>
</gene>
<evidence type="ECO:0000313" key="2">
    <source>
        <dbReference type="EMBL" id="GAH44940.1"/>
    </source>
</evidence>
<proteinExistence type="predicted"/>
<keyword evidence="1" id="KW-0812">Transmembrane</keyword>
<dbReference type="AlphaFoldDB" id="X1GJB8"/>
<comment type="caution">
    <text evidence="2">The sequence shown here is derived from an EMBL/GenBank/DDBJ whole genome shotgun (WGS) entry which is preliminary data.</text>
</comment>
<feature type="non-terminal residue" evidence="2">
    <location>
        <position position="1"/>
    </location>
</feature>
<evidence type="ECO:0000256" key="1">
    <source>
        <dbReference type="SAM" id="Phobius"/>
    </source>
</evidence>
<protein>
    <submittedName>
        <fullName evidence="2">Uncharacterized protein</fullName>
    </submittedName>
</protein>
<sequence>EDYEAIFTLLIIPTALGEILLALWLLIKGVKVEQSEKHALESA</sequence>
<accession>X1GJB8</accession>
<organism evidence="2">
    <name type="scientific">marine sediment metagenome</name>
    <dbReference type="NCBI Taxonomy" id="412755"/>
    <lineage>
        <taxon>unclassified sequences</taxon>
        <taxon>metagenomes</taxon>
        <taxon>ecological metagenomes</taxon>
    </lineage>
</organism>
<reference evidence="2" key="1">
    <citation type="journal article" date="2014" name="Front. Microbiol.">
        <title>High frequency of phylogenetically diverse reductive dehalogenase-homologous genes in deep subseafloor sedimentary metagenomes.</title>
        <authorList>
            <person name="Kawai M."/>
            <person name="Futagami T."/>
            <person name="Toyoda A."/>
            <person name="Takaki Y."/>
            <person name="Nishi S."/>
            <person name="Hori S."/>
            <person name="Arai W."/>
            <person name="Tsubouchi T."/>
            <person name="Morono Y."/>
            <person name="Uchiyama I."/>
            <person name="Ito T."/>
            <person name="Fujiyama A."/>
            <person name="Inagaki F."/>
            <person name="Takami H."/>
        </authorList>
    </citation>
    <scope>NUCLEOTIDE SEQUENCE</scope>
    <source>
        <strain evidence="2">Expedition CK06-06</strain>
    </source>
</reference>